<sequence>MAQPTTQYQSYIPWEYTLTSPSGECPSKARVLGTYAVTAAIISALCLLVGHRRIARRITCNWLGDENSRAWRWTWIFPLGFSLAASAINVAIIVQHEGRDSDYPRHALFFLQLTLPRMSFFCLLIVFCIQLLHKRHEQIRQHPGFQDENGVKKGLVSQVDHGSAAASALIAELLIQLPLLSYLGKIGYFAFSNGYLPTDSNYPSVPTAARMMHGAALYHLGSSCVALLVLIVFCTGLFPAFRPSQHGHIKYLMCVCVILGMFTFCADWVFWAGFLELAGDTYCVPELELQAGIRIVLSALGAFFGGAI</sequence>
<reference evidence="2 3" key="1">
    <citation type="submission" date="2017-06" db="EMBL/GenBank/DDBJ databases">
        <title>Comparative genomic analysis of Ambrosia Fusariam Clade fungi.</title>
        <authorList>
            <person name="Stajich J.E."/>
            <person name="Carrillo J."/>
            <person name="Kijimoto T."/>
            <person name="Eskalen A."/>
            <person name="O'Donnell K."/>
            <person name="Kasson M."/>
        </authorList>
    </citation>
    <scope>NUCLEOTIDE SEQUENCE [LARGE SCALE GENOMIC DNA]</scope>
    <source>
        <strain evidence="2">UCR3666</strain>
    </source>
</reference>
<feature type="transmembrane region" description="Helical" evidence="1">
    <location>
        <begin position="216"/>
        <end position="239"/>
    </location>
</feature>
<feature type="transmembrane region" description="Helical" evidence="1">
    <location>
        <begin position="251"/>
        <end position="271"/>
    </location>
</feature>
<keyword evidence="1" id="KW-0472">Membrane</keyword>
<keyword evidence="1" id="KW-0812">Transmembrane</keyword>
<evidence type="ECO:0000313" key="3">
    <source>
        <dbReference type="Proteomes" id="UP000277212"/>
    </source>
</evidence>
<feature type="transmembrane region" description="Helical" evidence="1">
    <location>
        <begin position="291"/>
        <end position="307"/>
    </location>
</feature>
<proteinExistence type="predicted"/>
<keyword evidence="1" id="KW-1133">Transmembrane helix</keyword>
<feature type="transmembrane region" description="Helical" evidence="1">
    <location>
        <begin position="32"/>
        <end position="50"/>
    </location>
</feature>
<feature type="transmembrane region" description="Helical" evidence="1">
    <location>
        <begin position="71"/>
        <end position="94"/>
    </location>
</feature>
<feature type="transmembrane region" description="Helical" evidence="1">
    <location>
        <begin position="114"/>
        <end position="132"/>
    </location>
</feature>
<evidence type="ECO:0000313" key="2">
    <source>
        <dbReference type="EMBL" id="RMJ05240.1"/>
    </source>
</evidence>
<dbReference type="OrthoDB" id="3525430at2759"/>
<feature type="transmembrane region" description="Helical" evidence="1">
    <location>
        <begin position="179"/>
        <end position="196"/>
    </location>
</feature>
<gene>
    <name evidence="2" type="ORF">CDV36_014090</name>
</gene>
<evidence type="ECO:0000256" key="1">
    <source>
        <dbReference type="SAM" id="Phobius"/>
    </source>
</evidence>
<keyword evidence="3" id="KW-1185">Reference proteome</keyword>
<dbReference type="AlphaFoldDB" id="A0A3M2RIT4"/>
<dbReference type="EMBL" id="NKUJ01000425">
    <property type="protein sequence ID" value="RMJ05240.1"/>
    <property type="molecule type" value="Genomic_DNA"/>
</dbReference>
<organism evidence="2 3">
    <name type="scientific">Fusarium kuroshium</name>
    <dbReference type="NCBI Taxonomy" id="2010991"/>
    <lineage>
        <taxon>Eukaryota</taxon>
        <taxon>Fungi</taxon>
        <taxon>Dikarya</taxon>
        <taxon>Ascomycota</taxon>
        <taxon>Pezizomycotina</taxon>
        <taxon>Sordariomycetes</taxon>
        <taxon>Hypocreomycetidae</taxon>
        <taxon>Hypocreales</taxon>
        <taxon>Nectriaceae</taxon>
        <taxon>Fusarium</taxon>
        <taxon>Fusarium solani species complex</taxon>
    </lineage>
</organism>
<name>A0A3M2RIT4_9HYPO</name>
<protein>
    <submittedName>
        <fullName evidence="2">Uncharacterized protein</fullName>
    </submittedName>
</protein>
<dbReference type="Proteomes" id="UP000277212">
    <property type="component" value="Unassembled WGS sequence"/>
</dbReference>
<accession>A0A3M2RIT4</accession>
<comment type="caution">
    <text evidence="2">The sequence shown here is derived from an EMBL/GenBank/DDBJ whole genome shotgun (WGS) entry which is preliminary data.</text>
</comment>